<name>A0AAD4BTQ8_BOLED</name>
<gene>
    <name evidence="1" type="ORF">L210DRAFT_3540391</name>
</gene>
<dbReference type="AlphaFoldDB" id="A0AAD4BTQ8"/>
<proteinExistence type="predicted"/>
<comment type="caution">
    <text evidence="1">The sequence shown here is derived from an EMBL/GenBank/DDBJ whole genome shotgun (WGS) entry which is preliminary data.</text>
</comment>
<evidence type="ECO:0000313" key="2">
    <source>
        <dbReference type="Proteomes" id="UP001194468"/>
    </source>
</evidence>
<dbReference type="Proteomes" id="UP001194468">
    <property type="component" value="Unassembled WGS sequence"/>
</dbReference>
<protein>
    <submittedName>
        <fullName evidence="1">Uncharacterized protein</fullName>
    </submittedName>
</protein>
<dbReference type="EMBL" id="WHUW01000013">
    <property type="protein sequence ID" value="KAF8439810.1"/>
    <property type="molecule type" value="Genomic_DNA"/>
</dbReference>
<sequence length="215" mass="24560">MERIITSPHASTFDLQDVALSLYDRLNQLPAPWFAASRMKLPCIAFQLSPLSPFRTRSGRLYRADTSAFGMVEIITRQDLSRMHSLYLVHPWLDALLEQEEMHSGTSVEDDAHNTDDAEIFDEEFDDDSSPLPEPELPFHIARQHLVPIDRETRARRFVARLRQPFGALLLTPIVSSRRGTDYKRVAVDSLITVQFQDNVSLADILDNVRTLDVL</sequence>
<reference evidence="1" key="2">
    <citation type="journal article" date="2020" name="Nat. Commun.">
        <title>Large-scale genome sequencing of mycorrhizal fungi provides insights into the early evolution of symbiotic traits.</title>
        <authorList>
            <person name="Miyauchi S."/>
            <person name="Kiss E."/>
            <person name="Kuo A."/>
            <person name="Drula E."/>
            <person name="Kohler A."/>
            <person name="Sanchez-Garcia M."/>
            <person name="Morin E."/>
            <person name="Andreopoulos B."/>
            <person name="Barry K.W."/>
            <person name="Bonito G."/>
            <person name="Buee M."/>
            <person name="Carver A."/>
            <person name="Chen C."/>
            <person name="Cichocki N."/>
            <person name="Clum A."/>
            <person name="Culley D."/>
            <person name="Crous P.W."/>
            <person name="Fauchery L."/>
            <person name="Girlanda M."/>
            <person name="Hayes R.D."/>
            <person name="Keri Z."/>
            <person name="LaButti K."/>
            <person name="Lipzen A."/>
            <person name="Lombard V."/>
            <person name="Magnuson J."/>
            <person name="Maillard F."/>
            <person name="Murat C."/>
            <person name="Nolan M."/>
            <person name="Ohm R.A."/>
            <person name="Pangilinan J."/>
            <person name="Pereira M.F."/>
            <person name="Perotto S."/>
            <person name="Peter M."/>
            <person name="Pfister S."/>
            <person name="Riley R."/>
            <person name="Sitrit Y."/>
            <person name="Stielow J.B."/>
            <person name="Szollosi G."/>
            <person name="Zifcakova L."/>
            <person name="Stursova M."/>
            <person name="Spatafora J.W."/>
            <person name="Tedersoo L."/>
            <person name="Vaario L.M."/>
            <person name="Yamada A."/>
            <person name="Yan M."/>
            <person name="Wang P."/>
            <person name="Xu J."/>
            <person name="Bruns T."/>
            <person name="Baldrian P."/>
            <person name="Vilgalys R."/>
            <person name="Dunand C."/>
            <person name="Henrissat B."/>
            <person name="Grigoriev I.V."/>
            <person name="Hibbett D."/>
            <person name="Nagy L.G."/>
            <person name="Martin F.M."/>
        </authorList>
    </citation>
    <scope>NUCLEOTIDE SEQUENCE</scope>
    <source>
        <strain evidence="1">BED1</strain>
    </source>
</reference>
<accession>A0AAD4BTQ8</accession>
<reference evidence="1" key="1">
    <citation type="submission" date="2019-10" db="EMBL/GenBank/DDBJ databases">
        <authorList>
            <consortium name="DOE Joint Genome Institute"/>
            <person name="Kuo A."/>
            <person name="Miyauchi S."/>
            <person name="Kiss E."/>
            <person name="Drula E."/>
            <person name="Kohler A."/>
            <person name="Sanchez-Garcia M."/>
            <person name="Andreopoulos B."/>
            <person name="Barry K.W."/>
            <person name="Bonito G."/>
            <person name="Buee M."/>
            <person name="Carver A."/>
            <person name="Chen C."/>
            <person name="Cichocki N."/>
            <person name="Clum A."/>
            <person name="Culley D."/>
            <person name="Crous P.W."/>
            <person name="Fauchery L."/>
            <person name="Girlanda M."/>
            <person name="Hayes R."/>
            <person name="Keri Z."/>
            <person name="LaButti K."/>
            <person name="Lipzen A."/>
            <person name="Lombard V."/>
            <person name="Magnuson J."/>
            <person name="Maillard F."/>
            <person name="Morin E."/>
            <person name="Murat C."/>
            <person name="Nolan M."/>
            <person name="Ohm R."/>
            <person name="Pangilinan J."/>
            <person name="Pereira M."/>
            <person name="Perotto S."/>
            <person name="Peter M."/>
            <person name="Riley R."/>
            <person name="Sitrit Y."/>
            <person name="Stielow B."/>
            <person name="Szollosi G."/>
            <person name="Zifcakova L."/>
            <person name="Stursova M."/>
            <person name="Spatafora J.W."/>
            <person name="Tedersoo L."/>
            <person name="Vaario L.-M."/>
            <person name="Yamada A."/>
            <person name="Yan M."/>
            <person name="Wang P."/>
            <person name="Xu J."/>
            <person name="Bruns T."/>
            <person name="Baldrian P."/>
            <person name="Vilgalys R."/>
            <person name="Henrissat B."/>
            <person name="Grigoriev I.V."/>
            <person name="Hibbett D."/>
            <person name="Nagy L.G."/>
            <person name="Martin F.M."/>
        </authorList>
    </citation>
    <scope>NUCLEOTIDE SEQUENCE</scope>
    <source>
        <strain evidence="1">BED1</strain>
    </source>
</reference>
<keyword evidence="2" id="KW-1185">Reference proteome</keyword>
<evidence type="ECO:0000313" key="1">
    <source>
        <dbReference type="EMBL" id="KAF8439810.1"/>
    </source>
</evidence>
<organism evidence="1 2">
    <name type="scientific">Boletus edulis BED1</name>
    <dbReference type="NCBI Taxonomy" id="1328754"/>
    <lineage>
        <taxon>Eukaryota</taxon>
        <taxon>Fungi</taxon>
        <taxon>Dikarya</taxon>
        <taxon>Basidiomycota</taxon>
        <taxon>Agaricomycotina</taxon>
        <taxon>Agaricomycetes</taxon>
        <taxon>Agaricomycetidae</taxon>
        <taxon>Boletales</taxon>
        <taxon>Boletineae</taxon>
        <taxon>Boletaceae</taxon>
        <taxon>Boletoideae</taxon>
        <taxon>Boletus</taxon>
    </lineage>
</organism>